<dbReference type="GO" id="GO:0050660">
    <property type="term" value="F:flavin adenine dinucleotide binding"/>
    <property type="evidence" value="ECO:0007669"/>
    <property type="project" value="InterPro"/>
</dbReference>
<keyword evidence="6 12" id="KW-0819">tRNA processing</keyword>
<reference evidence="16 17" key="2">
    <citation type="submission" date="2019-09" db="EMBL/GenBank/DDBJ databases">
        <authorList>
            <person name="Jin C."/>
        </authorList>
    </citation>
    <scope>NUCLEOTIDE SEQUENCE [LARGE SCALE GENOMIC DNA]</scope>
    <source>
        <strain evidence="16 17">BN140002</strain>
    </source>
</reference>
<evidence type="ECO:0000256" key="2">
    <source>
        <dbReference type="ARBA" id="ARBA00002790"/>
    </source>
</evidence>
<evidence type="ECO:0000256" key="7">
    <source>
        <dbReference type="ARBA" id="ARBA00022857"/>
    </source>
</evidence>
<keyword evidence="3" id="KW-0820">tRNA-binding</keyword>
<evidence type="ECO:0000256" key="10">
    <source>
        <dbReference type="ARBA" id="ARBA00048205"/>
    </source>
</evidence>
<dbReference type="PANTHER" id="PTHR45846:SF1">
    <property type="entry name" value="TRNA-DIHYDROURIDINE(47) SYNTHASE [NAD(P)(+)]-LIKE"/>
    <property type="match status" value="1"/>
</dbReference>
<evidence type="ECO:0000256" key="6">
    <source>
        <dbReference type="ARBA" id="ARBA00022694"/>
    </source>
</evidence>
<evidence type="ECO:0000313" key="17">
    <source>
        <dbReference type="Proteomes" id="UP000323142"/>
    </source>
</evidence>
<comment type="catalytic activity">
    <reaction evidence="10">
        <text>a 5,6-dihydrouridine in tRNA + NADP(+) = a uridine in tRNA + NADPH + H(+)</text>
        <dbReference type="Rhea" id="RHEA:23624"/>
        <dbReference type="Rhea" id="RHEA-COMP:13339"/>
        <dbReference type="Rhea" id="RHEA-COMP:13887"/>
        <dbReference type="ChEBI" id="CHEBI:15378"/>
        <dbReference type="ChEBI" id="CHEBI:57783"/>
        <dbReference type="ChEBI" id="CHEBI:58349"/>
        <dbReference type="ChEBI" id="CHEBI:65315"/>
        <dbReference type="ChEBI" id="CHEBI:74443"/>
    </reaction>
</comment>
<dbReference type="NCBIfam" id="TIGR00737">
    <property type="entry name" value="nifR3_yhdG"/>
    <property type="match status" value="1"/>
</dbReference>
<comment type="catalytic activity">
    <reaction evidence="11">
        <text>a 5,6-dihydrouridine in tRNA + NAD(+) = a uridine in tRNA + NADH + H(+)</text>
        <dbReference type="Rhea" id="RHEA:54452"/>
        <dbReference type="Rhea" id="RHEA-COMP:13339"/>
        <dbReference type="Rhea" id="RHEA-COMP:13887"/>
        <dbReference type="ChEBI" id="CHEBI:15378"/>
        <dbReference type="ChEBI" id="CHEBI:57540"/>
        <dbReference type="ChEBI" id="CHEBI:57945"/>
        <dbReference type="ChEBI" id="CHEBI:65315"/>
        <dbReference type="ChEBI" id="CHEBI:74443"/>
    </reaction>
</comment>
<organism evidence="16 17">
    <name type="scientific">Salinarimonas soli</name>
    <dbReference type="NCBI Taxonomy" id="1638099"/>
    <lineage>
        <taxon>Bacteria</taxon>
        <taxon>Pseudomonadati</taxon>
        <taxon>Pseudomonadota</taxon>
        <taxon>Alphaproteobacteria</taxon>
        <taxon>Hyphomicrobiales</taxon>
        <taxon>Salinarimonadaceae</taxon>
        <taxon>Salinarimonas</taxon>
    </lineage>
</organism>
<evidence type="ECO:0000256" key="8">
    <source>
        <dbReference type="ARBA" id="ARBA00022884"/>
    </source>
</evidence>
<reference evidence="16 17" key="1">
    <citation type="submission" date="2019-09" db="EMBL/GenBank/DDBJ databases">
        <title>Salinarimonas rosea gen. nov., sp. nov., a new member of the a-2 subgroup of the Proteobacteria.</title>
        <authorList>
            <person name="Liu J."/>
        </authorList>
    </citation>
    <scope>NUCLEOTIDE SEQUENCE [LARGE SCALE GENOMIC DNA]</scope>
    <source>
        <strain evidence="16 17">BN140002</strain>
    </source>
</reference>
<accession>A0A5B2VFK3</accession>
<dbReference type="PANTHER" id="PTHR45846">
    <property type="entry name" value="TRNA-DIHYDROURIDINE(47) SYNTHASE [NAD(P)(+)]-LIKE"/>
    <property type="match status" value="1"/>
</dbReference>
<dbReference type="GO" id="GO:0017150">
    <property type="term" value="F:tRNA dihydrouridine synthase activity"/>
    <property type="evidence" value="ECO:0007669"/>
    <property type="project" value="InterPro"/>
</dbReference>
<protein>
    <recommendedName>
        <fullName evidence="12">tRNA-dihydrouridine synthase</fullName>
        <ecNumber evidence="12">1.3.1.-</ecNumber>
    </recommendedName>
</protein>
<dbReference type="RefSeq" id="WP_149816567.1">
    <property type="nucleotide sequence ID" value="NZ_VUOA01000018.1"/>
</dbReference>
<comment type="function">
    <text evidence="2 12">Catalyzes the synthesis of 5,6-dihydrouridine (D), a modified base found in the D-loop of most tRNAs, via the reduction of the C5-C6 double bond in target uridines.</text>
</comment>
<dbReference type="InterPro" id="IPR013785">
    <property type="entry name" value="Aldolase_TIM"/>
</dbReference>
<evidence type="ECO:0000256" key="14">
    <source>
        <dbReference type="PIRSR" id="PIRSR006621-2"/>
    </source>
</evidence>
<keyword evidence="9 12" id="KW-0560">Oxidoreductase</keyword>
<dbReference type="PROSITE" id="PS01136">
    <property type="entry name" value="UPF0034"/>
    <property type="match status" value="1"/>
</dbReference>
<comment type="caution">
    <text evidence="16">The sequence shown here is derived from an EMBL/GenBank/DDBJ whole genome shotgun (WGS) entry which is preliminary data.</text>
</comment>
<evidence type="ECO:0000256" key="11">
    <source>
        <dbReference type="ARBA" id="ARBA00048802"/>
    </source>
</evidence>
<dbReference type="InterPro" id="IPR004652">
    <property type="entry name" value="DusB-like"/>
</dbReference>
<keyword evidence="7" id="KW-0521">NADP</keyword>
<dbReference type="EMBL" id="VUOA01000018">
    <property type="protein sequence ID" value="KAA2237635.1"/>
    <property type="molecule type" value="Genomic_DNA"/>
</dbReference>
<comment type="similarity">
    <text evidence="12">Belongs to the dus family.</text>
</comment>
<dbReference type="Gene3D" id="3.20.20.70">
    <property type="entry name" value="Aldolase class I"/>
    <property type="match status" value="1"/>
</dbReference>
<gene>
    <name evidence="16" type="primary">dusB</name>
    <name evidence="16" type="ORF">F0L46_08110</name>
</gene>
<evidence type="ECO:0000256" key="3">
    <source>
        <dbReference type="ARBA" id="ARBA00022555"/>
    </source>
</evidence>
<dbReference type="EC" id="1.3.1.-" evidence="12"/>
<dbReference type="PIRSF" id="PIRSF006621">
    <property type="entry name" value="Dus"/>
    <property type="match status" value="1"/>
</dbReference>
<evidence type="ECO:0000256" key="1">
    <source>
        <dbReference type="ARBA" id="ARBA00001917"/>
    </source>
</evidence>
<evidence type="ECO:0000256" key="4">
    <source>
        <dbReference type="ARBA" id="ARBA00022630"/>
    </source>
</evidence>
<comment type="cofactor">
    <cofactor evidence="1 12 14">
        <name>FMN</name>
        <dbReference type="ChEBI" id="CHEBI:58210"/>
    </cofactor>
</comment>
<proteinExistence type="inferred from homology"/>
<feature type="active site" description="Proton donor" evidence="13">
    <location>
        <position position="109"/>
    </location>
</feature>
<feature type="binding site" evidence="14">
    <location>
        <position position="178"/>
    </location>
    <ligand>
        <name>FMN</name>
        <dbReference type="ChEBI" id="CHEBI:58210"/>
    </ligand>
</feature>
<name>A0A5B2VFK3_9HYPH</name>
<evidence type="ECO:0000256" key="13">
    <source>
        <dbReference type="PIRSR" id="PIRSR006621-1"/>
    </source>
</evidence>
<feature type="binding site" evidence="14">
    <location>
        <position position="148"/>
    </location>
    <ligand>
        <name>FMN</name>
        <dbReference type="ChEBI" id="CHEBI:58210"/>
    </ligand>
</feature>
<evidence type="ECO:0000256" key="12">
    <source>
        <dbReference type="PIRNR" id="PIRNR006621"/>
    </source>
</evidence>
<dbReference type="InterPro" id="IPR001269">
    <property type="entry name" value="DUS_fam"/>
</dbReference>
<feature type="binding site" evidence="14">
    <location>
        <begin position="233"/>
        <end position="234"/>
    </location>
    <ligand>
        <name>FMN</name>
        <dbReference type="ChEBI" id="CHEBI:58210"/>
    </ligand>
</feature>
<keyword evidence="4 12" id="KW-0285">Flavoprotein</keyword>
<keyword evidence="17" id="KW-1185">Reference proteome</keyword>
<dbReference type="GO" id="GO:0000049">
    <property type="term" value="F:tRNA binding"/>
    <property type="evidence" value="ECO:0007669"/>
    <property type="project" value="UniProtKB-KW"/>
</dbReference>
<dbReference type="InterPro" id="IPR018517">
    <property type="entry name" value="tRNA_hU_synthase_CS"/>
</dbReference>
<feature type="domain" description="DUS-like FMN-binding" evidence="15">
    <location>
        <begin position="23"/>
        <end position="297"/>
    </location>
</feature>
<dbReference type="Proteomes" id="UP000323142">
    <property type="component" value="Unassembled WGS sequence"/>
</dbReference>
<sequence>MSVDQKLGDPLVIGSVVLDGRAILAPLSGVTDVVVRRIARRFGASLVVSEMVACDDYVRGAEEARLRAEGEGVTPHVVQLAGCDAHWMERAARLACDAGADIIDINMGCPAKRVTGGWAGSALMRDLDHAAALIEAVVRAVRIPVTVKMRLGWDERMLNAPELARRAAEAGAAAVTVHGRTRQQFYKGSADWSAIAPVAAGLSIPLVANGDVTSLDDARRCLAQSGADAVMIGRAAMGRPWLVGQIASGLAGRPVREPDAAEKTAAAVEHYEGLLSLYGARMGVRHARKHLAAYADEAGAAGYGLAEADRAALVRMDDPAAVVALLRRLYAEPVRRAA</sequence>
<evidence type="ECO:0000313" key="16">
    <source>
        <dbReference type="EMBL" id="KAA2237635.1"/>
    </source>
</evidence>
<dbReference type="Gene3D" id="1.10.1200.80">
    <property type="entry name" value="Putative flavin oxidoreducatase, domain 2"/>
    <property type="match status" value="1"/>
</dbReference>
<dbReference type="SUPFAM" id="SSF51395">
    <property type="entry name" value="FMN-linked oxidoreductases"/>
    <property type="match status" value="1"/>
</dbReference>
<dbReference type="OrthoDB" id="9764501at2"/>
<dbReference type="AlphaFoldDB" id="A0A5B2VFK3"/>
<evidence type="ECO:0000256" key="5">
    <source>
        <dbReference type="ARBA" id="ARBA00022643"/>
    </source>
</evidence>
<keyword evidence="8" id="KW-0694">RNA-binding</keyword>
<dbReference type="Pfam" id="PF01207">
    <property type="entry name" value="Dus"/>
    <property type="match status" value="1"/>
</dbReference>
<keyword evidence="5 12" id="KW-0288">FMN</keyword>
<dbReference type="InterPro" id="IPR024036">
    <property type="entry name" value="tRNA-dHydroUridine_Synthase_C"/>
</dbReference>
<feature type="binding site" evidence="14">
    <location>
        <position position="79"/>
    </location>
    <ligand>
        <name>FMN</name>
        <dbReference type="ChEBI" id="CHEBI:58210"/>
    </ligand>
</feature>
<evidence type="ECO:0000256" key="9">
    <source>
        <dbReference type="ARBA" id="ARBA00023002"/>
    </source>
</evidence>
<evidence type="ECO:0000259" key="15">
    <source>
        <dbReference type="Pfam" id="PF01207"/>
    </source>
</evidence>
<keyword evidence="14" id="KW-0547">Nucleotide-binding</keyword>
<dbReference type="InterPro" id="IPR035587">
    <property type="entry name" value="DUS-like_FMN-bd"/>
</dbReference>
<dbReference type="CDD" id="cd02801">
    <property type="entry name" value="DUS_like_FMN"/>
    <property type="match status" value="1"/>
</dbReference>